<dbReference type="GO" id="GO:0005811">
    <property type="term" value="C:lipid droplet"/>
    <property type="evidence" value="ECO:0007669"/>
    <property type="project" value="TreeGrafter"/>
</dbReference>
<dbReference type="GO" id="GO:0016094">
    <property type="term" value="P:polyprenol biosynthetic process"/>
    <property type="evidence" value="ECO:0007669"/>
    <property type="project" value="TreeGrafter"/>
</dbReference>
<proteinExistence type="inferred from homology"/>
<reference evidence="5 6" key="1">
    <citation type="journal article" date="2019" name="Nat. Ecol. Evol.">
        <title>Megaphylogeny resolves global patterns of mushroom evolution.</title>
        <authorList>
            <person name="Varga T."/>
            <person name="Krizsan K."/>
            <person name="Foldi C."/>
            <person name="Dima B."/>
            <person name="Sanchez-Garcia M."/>
            <person name="Sanchez-Ramirez S."/>
            <person name="Szollosi G.J."/>
            <person name="Szarkandi J.G."/>
            <person name="Papp V."/>
            <person name="Albert L."/>
            <person name="Andreopoulos W."/>
            <person name="Angelini C."/>
            <person name="Antonin V."/>
            <person name="Barry K.W."/>
            <person name="Bougher N.L."/>
            <person name="Buchanan P."/>
            <person name="Buyck B."/>
            <person name="Bense V."/>
            <person name="Catcheside P."/>
            <person name="Chovatia M."/>
            <person name="Cooper J."/>
            <person name="Damon W."/>
            <person name="Desjardin D."/>
            <person name="Finy P."/>
            <person name="Geml J."/>
            <person name="Haridas S."/>
            <person name="Hughes K."/>
            <person name="Justo A."/>
            <person name="Karasinski D."/>
            <person name="Kautmanova I."/>
            <person name="Kiss B."/>
            <person name="Kocsube S."/>
            <person name="Kotiranta H."/>
            <person name="LaButti K.M."/>
            <person name="Lechner B.E."/>
            <person name="Liimatainen K."/>
            <person name="Lipzen A."/>
            <person name="Lukacs Z."/>
            <person name="Mihaltcheva S."/>
            <person name="Morgado L.N."/>
            <person name="Niskanen T."/>
            <person name="Noordeloos M.E."/>
            <person name="Ohm R.A."/>
            <person name="Ortiz-Santana B."/>
            <person name="Ovrebo C."/>
            <person name="Racz N."/>
            <person name="Riley R."/>
            <person name="Savchenko A."/>
            <person name="Shiryaev A."/>
            <person name="Soop K."/>
            <person name="Spirin V."/>
            <person name="Szebenyi C."/>
            <person name="Tomsovsky M."/>
            <person name="Tulloss R.E."/>
            <person name="Uehling J."/>
            <person name="Grigoriev I.V."/>
            <person name="Vagvolgyi C."/>
            <person name="Papp T."/>
            <person name="Martin F.M."/>
            <person name="Miettinen O."/>
            <person name="Hibbett D.S."/>
            <person name="Nagy L.G."/>
        </authorList>
    </citation>
    <scope>NUCLEOTIDE SEQUENCE [LARGE SCALE GENOMIC DNA]</scope>
    <source>
        <strain evidence="5 6">OMC1185</strain>
    </source>
</reference>
<keyword evidence="3" id="KW-0460">Magnesium</keyword>
<keyword evidence="2 4" id="KW-0808">Transferase</keyword>
<dbReference type="STRING" id="5364.A0A5C3MMF6"/>
<dbReference type="EC" id="2.5.1.-" evidence="4"/>
<evidence type="ECO:0000313" key="6">
    <source>
        <dbReference type="Proteomes" id="UP000305948"/>
    </source>
</evidence>
<dbReference type="CDD" id="cd00475">
    <property type="entry name" value="Cis_IPPS"/>
    <property type="match status" value="1"/>
</dbReference>
<dbReference type="GO" id="GO:0005783">
    <property type="term" value="C:endoplasmic reticulum"/>
    <property type="evidence" value="ECO:0007669"/>
    <property type="project" value="TreeGrafter"/>
</dbReference>
<dbReference type="Gene3D" id="3.40.1180.10">
    <property type="entry name" value="Decaprenyl diphosphate synthase-like"/>
    <property type="match status" value="1"/>
</dbReference>
<dbReference type="AlphaFoldDB" id="A0A5C3MMF6"/>
<dbReference type="PANTHER" id="PTHR10291:SF43">
    <property type="entry name" value="DEHYDRODOLICHYL DIPHOSPHATE SYNTHASE COMPLEX SUBUNIT DHDDS"/>
    <property type="match status" value="1"/>
</dbReference>
<gene>
    <name evidence="5" type="ORF">OE88DRAFT_1721038</name>
</gene>
<evidence type="ECO:0000256" key="2">
    <source>
        <dbReference type="ARBA" id="ARBA00022679"/>
    </source>
</evidence>
<dbReference type="GO" id="GO:0045547">
    <property type="term" value="F:ditrans,polycis-polyprenyl diphosphate synthase [(2E,6E)-farnesyl diphosphate specific] activity"/>
    <property type="evidence" value="ECO:0007669"/>
    <property type="project" value="TreeGrafter"/>
</dbReference>
<sequence length="262" mass="30298">MSFLHPCYNWLYTQAQDAVLNVLAAGPIPKHVAFVMDGNRRYARRKQAKVQQGHSDGFLALRRMLEICLKLGVRCVTAYAFSIENFKRSPEEVDALMNLAEEKLLELCQHGELLEQYGVRLNVLGKKELFPERVQIAARKAEEMTRQNDRAILNLCMPYTSRDEIATAIESTINDALVEDRPRASISEKDIDDHLMTTMPLDVLIRTSGVKRLSDFLLWQCCEDTQIQFTDTYWPDFGLWDFVPILLDYQRKVWTRTSLHVL</sequence>
<evidence type="ECO:0000313" key="5">
    <source>
        <dbReference type="EMBL" id="TFK46619.1"/>
    </source>
</evidence>
<dbReference type="InterPro" id="IPR018520">
    <property type="entry name" value="UPP_synth-like_CS"/>
</dbReference>
<dbReference type="InterPro" id="IPR036424">
    <property type="entry name" value="UPP_synth-like_sf"/>
</dbReference>
<evidence type="ECO:0000256" key="4">
    <source>
        <dbReference type="RuleBase" id="RU363018"/>
    </source>
</evidence>
<dbReference type="GO" id="GO:1904423">
    <property type="term" value="C:dehydrodolichyl diphosphate synthase complex"/>
    <property type="evidence" value="ECO:0007669"/>
    <property type="project" value="TreeGrafter"/>
</dbReference>
<dbReference type="PROSITE" id="PS01066">
    <property type="entry name" value="UPP_SYNTHASE"/>
    <property type="match status" value="1"/>
</dbReference>
<evidence type="ECO:0000256" key="1">
    <source>
        <dbReference type="ARBA" id="ARBA00005432"/>
    </source>
</evidence>
<dbReference type="InterPro" id="IPR001441">
    <property type="entry name" value="UPP_synth-like"/>
</dbReference>
<accession>A0A5C3MMF6</accession>
<organism evidence="5 6">
    <name type="scientific">Heliocybe sulcata</name>
    <dbReference type="NCBI Taxonomy" id="5364"/>
    <lineage>
        <taxon>Eukaryota</taxon>
        <taxon>Fungi</taxon>
        <taxon>Dikarya</taxon>
        <taxon>Basidiomycota</taxon>
        <taxon>Agaricomycotina</taxon>
        <taxon>Agaricomycetes</taxon>
        <taxon>Gloeophyllales</taxon>
        <taxon>Gloeophyllaceae</taxon>
        <taxon>Heliocybe</taxon>
    </lineage>
</organism>
<dbReference type="SUPFAM" id="SSF64005">
    <property type="entry name" value="Undecaprenyl diphosphate synthase"/>
    <property type="match status" value="1"/>
</dbReference>
<dbReference type="FunFam" id="3.40.1180.10:FF:000005">
    <property type="entry name" value="Alkyl transferase"/>
    <property type="match status" value="1"/>
</dbReference>
<protein>
    <recommendedName>
        <fullName evidence="4">Alkyl transferase</fullName>
        <ecNumber evidence="4">2.5.1.-</ecNumber>
    </recommendedName>
</protein>
<dbReference type="OrthoDB" id="4173905at2759"/>
<dbReference type="EMBL" id="ML213528">
    <property type="protein sequence ID" value="TFK46619.1"/>
    <property type="molecule type" value="Genomic_DNA"/>
</dbReference>
<name>A0A5C3MMF6_9AGAM</name>
<dbReference type="Pfam" id="PF01255">
    <property type="entry name" value="Prenyltransf"/>
    <property type="match status" value="1"/>
</dbReference>
<evidence type="ECO:0000256" key="3">
    <source>
        <dbReference type="ARBA" id="ARBA00022842"/>
    </source>
</evidence>
<dbReference type="PANTHER" id="PTHR10291">
    <property type="entry name" value="DEHYDRODOLICHYL DIPHOSPHATE SYNTHASE FAMILY MEMBER"/>
    <property type="match status" value="1"/>
</dbReference>
<dbReference type="GO" id="GO:0016020">
    <property type="term" value="C:membrane"/>
    <property type="evidence" value="ECO:0007669"/>
    <property type="project" value="TreeGrafter"/>
</dbReference>
<comment type="similarity">
    <text evidence="1 4">Belongs to the UPP synthase family.</text>
</comment>
<dbReference type="NCBIfam" id="TIGR00055">
    <property type="entry name" value="uppS"/>
    <property type="match status" value="1"/>
</dbReference>
<dbReference type="HAMAP" id="MF_01139">
    <property type="entry name" value="ISPT"/>
    <property type="match status" value="1"/>
</dbReference>
<dbReference type="Proteomes" id="UP000305948">
    <property type="component" value="Unassembled WGS sequence"/>
</dbReference>
<keyword evidence="6" id="KW-1185">Reference proteome</keyword>